<evidence type="ECO:0000313" key="3">
    <source>
        <dbReference type="Proteomes" id="UP000765509"/>
    </source>
</evidence>
<keyword evidence="3" id="KW-1185">Reference proteome</keyword>
<accession>A0A9Q3C791</accession>
<evidence type="ECO:0000256" key="1">
    <source>
        <dbReference type="SAM" id="MobiDB-lite"/>
    </source>
</evidence>
<name>A0A9Q3C791_9BASI</name>
<dbReference type="Proteomes" id="UP000765509">
    <property type="component" value="Unassembled WGS sequence"/>
</dbReference>
<proteinExistence type="predicted"/>
<comment type="caution">
    <text evidence="2">The sequence shown here is derived from an EMBL/GenBank/DDBJ whole genome shotgun (WGS) entry which is preliminary data.</text>
</comment>
<organism evidence="2 3">
    <name type="scientific">Austropuccinia psidii MF-1</name>
    <dbReference type="NCBI Taxonomy" id="1389203"/>
    <lineage>
        <taxon>Eukaryota</taxon>
        <taxon>Fungi</taxon>
        <taxon>Dikarya</taxon>
        <taxon>Basidiomycota</taxon>
        <taxon>Pucciniomycotina</taxon>
        <taxon>Pucciniomycetes</taxon>
        <taxon>Pucciniales</taxon>
        <taxon>Sphaerophragmiaceae</taxon>
        <taxon>Austropuccinia</taxon>
    </lineage>
</organism>
<feature type="compositionally biased region" description="Polar residues" evidence="1">
    <location>
        <begin position="47"/>
        <end position="64"/>
    </location>
</feature>
<dbReference type="EMBL" id="AVOT02004935">
    <property type="protein sequence ID" value="MBW0477793.1"/>
    <property type="molecule type" value="Genomic_DNA"/>
</dbReference>
<gene>
    <name evidence="2" type="ORF">O181_017508</name>
</gene>
<protein>
    <submittedName>
        <fullName evidence="2">Uncharacterized protein</fullName>
    </submittedName>
</protein>
<feature type="region of interest" description="Disordered" evidence="1">
    <location>
        <begin position="44"/>
        <end position="86"/>
    </location>
</feature>
<evidence type="ECO:0000313" key="2">
    <source>
        <dbReference type="EMBL" id="MBW0477793.1"/>
    </source>
</evidence>
<sequence length="175" mass="20458">MKLTKINSDDTLQTALQQEKTIKEGMYEIELIIEIKGFQHEFRNSTRRNTSEMNKIGQTQNTFPRLSAPPNKNEGIKNSNPQVLDVENSPIKDTFSTSCHKSEPSMGQEPLREVQKLKGWPHLSGKREYDHMEFIRGIETIKEDFELPERLVTSRFNILFTNSPHRWYIRLTLSH</sequence>
<dbReference type="AlphaFoldDB" id="A0A9Q3C791"/>
<reference evidence="2" key="1">
    <citation type="submission" date="2021-03" db="EMBL/GenBank/DDBJ databases">
        <title>Draft genome sequence of rust myrtle Austropuccinia psidii MF-1, a brazilian biotype.</title>
        <authorList>
            <person name="Quecine M.C."/>
            <person name="Pachon D.M.R."/>
            <person name="Bonatelli M.L."/>
            <person name="Correr F.H."/>
            <person name="Franceschini L.M."/>
            <person name="Leite T.F."/>
            <person name="Margarido G.R.A."/>
            <person name="Almeida C.A."/>
            <person name="Ferrarezi J.A."/>
            <person name="Labate C.A."/>
        </authorList>
    </citation>
    <scope>NUCLEOTIDE SEQUENCE</scope>
    <source>
        <strain evidence="2">MF-1</strain>
    </source>
</reference>